<evidence type="ECO:0000256" key="2">
    <source>
        <dbReference type="ARBA" id="ARBA00022690"/>
    </source>
</evidence>
<proteinExistence type="predicted"/>
<dbReference type="PRINTS" id="PR00759">
    <property type="entry name" value="BASICPTASE"/>
</dbReference>
<evidence type="ECO:0000313" key="11">
    <source>
        <dbReference type="Ensembl" id="ENSSORP00005048123.1"/>
    </source>
</evidence>
<feature type="domain" description="BPTI/Kunitz inhibitor" evidence="9">
    <location>
        <begin position="125"/>
        <end position="170"/>
    </location>
</feature>
<evidence type="ECO:0000313" key="12">
    <source>
        <dbReference type="Proteomes" id="UP000472271"/>
    </source>
</evidence>
<keyword evidence="4" id="KW-0722">Serine protease inhibitor</keyword>
<dbReference type="SMART" id="SM00131">
    <property type="entry name" value="KU"/>
    <property type="match status" value="3"/>
</dbReference>
<evidence type="ECO:0000256" key="5">
    <source>
        <dbReference type="ARBA" id="ARBA00023136"/>
    </source>
</evidence>
<dbReference type="PROSITE" id="PS00280">
    <property type="entry name" value="BPTI_KUNITZ_1"/>
    <property type="match status" value="2"/>
</dbReference>
<evidence type="ECO:0000256" key="6">
    <source>
        <dbReference type="ARBA" id="ARBA00023157"/>
    </source>
</evidence>
<accession>A0A673C7A5</accession>
<dbReference type="FunFam" id="4.10.410.10:FF:000004">
    <property type="entry name" value="Tissue factor pathway inhibitor"/>
    <property type="match status" value="2"/>
</dbReference>
<dbReference type="InterPro" id="IPR020901">
    <property type="entry name" value="Prtase_inh_Kunz-CS"/>
</dbReference>
<dbReference type="InterPro" id="IPR013980">
    <property type="entry name" value="MANSC_dom"/>
</dbReference>
<reference evidence="11" key="2">
    <citation type="submission" date="2025-08" db="UniProtKB">
        <authorList>
            <consortium name="Ensembl"/>
        </authorList>
    </citation>
    <scope>IDENTIFICATION</scope>
</reference>
<keyword evidence="6" id="KW-1015">Disulfide bond</keyword>
<dbReference type="SUPFAM" id="SSF57362">
    <property type="entry name" value="BPTI-like"/>
    <property type="match status" value="3"/>
</dbReference>
<dbReference type="InterPro" id="IPR011106">
    <property type="entry name" value="MANSC_N"/>
</dbReference>
<feature type="domain" description="BPTI/Kunitz inhibitor" evidence="9">
    <location>
        <begin position="256"/>
        <end position="306"/>
    </location>
</feature>
<dbReference type="GO" id="GO:0016020">
    <property type="term" value="C:membrane"/>
    <property type="evidence" value="ECO:0007669"/>
    <property type="project" value="UniProtKB-SubCell"/>
</dbReference>
<feature type="signal peptide" evidence="8">
    <location>
        <begin position="1"/>
        <end position="21"/>
    </location>
</feature>
<keyword evidence="5" id="KW-0472">Membrane</keyword>
<evidence type="ECO:0000256" key="1">
    <source>
        <dbReference type="ARBA" id="ARBA00004370"/>
    </source>
</evidence>
<dbReference type="Ensembl" id="ENSSORT00005049312.1">
    <property type="protein sequence ID" value="ENSSORP00005048123.1"/>
    <property type="gene ID" value="ENSSORG00005021975.1"/>
</dbReference>
<feature type="chain" id="PRO_5025537449" evidence="8">
    <location>
        <begin position="22"/>
        <end position="371"/>
    </location>
</feature>
<dbReference type="GO" id="GO:0004867">
    <property type="term" value="F:serine-type endopeptidase inhibitor activity"/>
    <property type="evidence" value="ECO:0007669"/>
    <property type="project" value="UniProtKB-KW"/>
</dbReference>
<dbReference type="InterPro" id="IPR036880">
    <property type="entry name" value="Kunitz_BPTI_sf"/>
</dbReference>
<dbReference type="Pfam" id="PF00014">
    <property type="entry name" value="Kunitz_BPTI"/>
    <property type="match status" value="3"/>
</dbReference>
<dbReference type="InParanoid" id="A0A673C7A5"/>
<keyword evidence="12" id="KW-1185">Reference proteome</keyword>
<dbReference type="InterPro" id="IPR002223">
    <property type="entry name" value="Kunitz_BPTI"/>
</dbReference>
<feature type="domain" description="MANSC" evidence="10">
    <location>
        <begin position="27"/>
        <end position="107"/>
    </location>
</feature>
<dbReference type="PANTHER" id="PTHR47247">
    <property type="entry name" value="KUNITZ-TYPE PROTEASE INHIBITOR 2"/>
    <property type="match status" value="1"/>
</dbReference>
<evidence type="ECO:0000256" key="4">
    <source>
        <dbReference type="ARBA" id="ARBA00022900"/>
    </source>
</evidence>
<comment type="subcellular location">
    <subcellularLocation>
        <location evidence="1">Membrane</location>
    </subcellularLocation>
</comment>
<reference evidence="11" key="3">
    <citation type="submission" date="2025-09" db="UniProtKB">
        <authorList>
            <consortium name="Ensembl"/>
        </authorList>
    </citation>
    <scope>IDENTIFICATION</scope>
</reference>
<dbReference type="PROSITE" id="PS50279">
    <property type="entry name" value="BPTI_KUNITZ_2"/>
    <property type="match status" value="3"/>
</dbReference>
<dbReference type="Gene3D" id="4.10.410.10">
    <property type="entry name" value="Pancreatic trypsin inhibitor Kunitz domain"/>
    <property type="match status" value="3"/>
</dbReference>
<keyword evidence="2" id="KW-0646">Protease inhibitor</keyword>
<organism evidence="11 12">
    <name type="scientific">Sphaeramia orbicularis</name>
    <name type="common">orbiculate cardinalfish</name>
    <dbReference type="NCBI Taxonomy" id="375764"/>
    <lineage>
        <taxon>Eukaryota</taxon>
        <taxon>Metazoa</taxon>
        <taxon>Chordata</taxon>
        <taxon>Craniata</taxon>
        <taxon>Vertebrata</taxon>
        <taxon>Euteleostomi</taxon>
        <taxon>Actinopterygii</taxon>
        <taxon>Neopterygii</taxon>
        <taxon>Teleostei</taxon>
        <taxon>Neoteleostei</taxon>
        <taxon>Acanthomorphata</taxon>
        <taxon>Gobiaria</taxon>
        <taxon>Kurtiformes</taxon>
        <taxon>Apogonoidei</taxon>
        <taxon>Apogonidae</taxon>
        <taxon>Apogoninae</taxon>
        <taxon>Sphaeramia</taxon>
    </lineage>
</organism>
<name>A0A673C7A5_9TELE</name>
<dbReference type="SMART" id="SM00765">
    <property type="entry name" value="MANEC"/>
    <property type="match status" value="1"/>
</dbReference>
<evidence type="ECO:0000256" key="7">
    <source>
        <dbReference type="ARBA" id="ARBA00023180"/>
    </source>
</evidence>
<evidence type="ECO:0000259" key="9">
    <source>
        <dbReference type="PROSITE" id="PS50279"/>
    </source>
</evidence>
<protein>
    <submittedName>
        <fullName evidence="11">Uncharacterized protein</fullName>
    </submittedName>
</protein>
<sequence>MGARTLLLTLCVLVWPGPVRLCDWNQTVAPDQGLDPVSLQSGAFYLNTEQPVSGPDQCREACCSRSDCDLALVGYPQDGDAHCFLVHCFNGGRDVCALQSSSQFKVFKKVNPEDRNQVPDGPDGEVGSCRAAFPRFFYNVTDQTCRRFTYGGCDANSNNFETKEECESTCSGVTAECNTAVIQSERCKAELQVGPCRAAFQRWYFNSLTGRCQRFIYGGCKGNKNNYENEESCRSMCTVPKCFQTCSDTLVYIENCMVTSDPGPCRAAFPAFYYDHKTSTCRSFTYGGCRGNKNRYNTMEECTNRCSQGSERKRYGMVMMMMMMMIVIYNIYQSSVNLSGPITRALVLSELSSSRFCDVQLATETSQEVLF</sequence>
<evidence type="ECO:0000256" key="8">
    <source>
        <dbReference type="SAM" id="SignalP"/>
    </source>
</evidence>
<feature type="domain" description="BPTI/Kunitz inhibitor" evidence="9">
    <location>
        <begin position="187"/>
        <end position="237"/>
    </location>
</feature>
<dbReference type="Pfam" id="PF07502">
    <property type="entry name" value="MANEC"/>
    <property type="match status" value="1"/>
</dbReference>
<keyword evidence="3 8" id="KW-0732">Signal</keyword>
<dbReference type="CDD" id="cd00109">
    <property type="entry name" value="Kunitz-type"/>
    <property type="match status" value="1"/>
</dbReference>
<dbReference type="PANTHER" id="PTHR47247:SF1">
    <property type="entry name" value="KUNITZ-TYPE PROTEASE INHIBITOR 2"/>
    <property type="match status" value="1"/>
</dbReference>
<dbReference type="PROSITE" id="PS50986">
    <property type="entry name" value="MANSC"/>
    <property type="match status" value="1"/>
</dbReference>
<dbReference type="Proteomes" id="UP000472271">
    <property type="component" value="Chromosome 13"/>
</dbReference>
<keyword evidence="7" id="KW-0325">Glycoprotein</keyword>
<evidence type="ECO:0000259" key="10">
    <source>
        <dbReference type="PROSITE" id="PS50986"/>
    </source>
</evidence>
<reference evidence="11" key="1">
    <citation type="submission" date="2019-06" db="EMBL/GenBank/DDBJ databases">
        <authorList>
            <consortium name="Wellcome Sanger Institute Data Sharing"/>
        </authorList>
    </citation>
    <scope>NUCLEOTIDE SEQUENCE [LARGE SCALE GENOMIC DNA]</scope>
</reference>
<dbReference type="AlphaFoldDB" id="A0A673C7A5"/>
<evidence type="ECO:0000256" key="3">
    <source>
        <dbReference type="ARBA" id="ARBA00022729"/>
    </source>
</evidence>